<name>A0A9X3EG80_9GAMM</name>
<feature type="domain" description="Glycosyltransferase subfamily 4-like N-terminal" evidence="2">
    <location>
        <begin position="15"/>
        <end position="177"/>
    </location>
</feature>
<evidence type="ECO:0000313" key="3">
    <source>
        <dbReference type="EMBL" id="MCY0966944.1"/>
    </source>
</evidence>
<dbReference type="Gene3D" id="3.40.50.2000">
    <property type="entry name" value="Glycogen Phosphorylase B"/>
    <property type="match status" value="2"/>
</dbReference>
<dbReference type="GO" id="GO:0016757">
    <property type="term" value="F:glycosyltransferase activity"/>
    <property type="evidence" value="ECO:0007669"/>
    <property type="project" value="UniProtKB-KW"/>
</dbReference>
<evidence type="ECO:0000256" key="1">
    <source>
        <dbReference type="ARBA" id="ARBA00022679"/>
    </source>
</evidence>
<dbReference type="EMBL" id="JAPNOA010000058">
    <property type="protein sequence ID" value="MCY0966944.1"/>
    <property type="molecule type" value="Genomic_DNA"/>
</dbReference>
<dbReference type="PANTHER" id="PTHR46401:SF2">
    <property type="entry name" value="GLYCOSYLTRANSFERASE WBBK-RELATED"/>
    <property type="match status" value="1"/>
</dbReference>
<dbReference type="Pfam" id="PF13692">
    <property type="entry name" value="Glyco_trans_1_4"/>
    <property type="match status" value="1"/>
</dbReference>
<accession>A0A9X3EG80</accession>
<dbReference type="SUPFAM" id="SSF53756">
    <property type="entry name" value="UDP-Glycosyltransferase/glycogen phosphorylase"/>
    <property type="match status" value="1"/>
</dbReference>
<protein>
    <submittedName>
        <fullName evidence="3">Glycosyltransferase</fullName>
        <ecNumber evidence="3">2.4.-.-</ecNumber>
    </submittedName>
</protein>
<keyword evidence="1 3" id="KW-0808">Transferase</keyword>
<keyword evidence="4" id="KW-1185">Reference proteome</keyword>
<dbReference type="RefSeq" id="WP_283175151.1">
    <property type="nucleotide sequence ID" value="NZ_JAPNOA010000058.1"/>
</dbReference>
<comment type="caution">
    <text evidence="3">The sequence shown here is derived from an EMBL/GenBank/DDBJ whole genome shotgun (WGS) entry which is preliminary data.</text>
</comment>
<dbReference type="PANTHER" id="PTHR46401">
    <property type="entry name" value="GLYCOSYLTRANSFERASE WBBK-RELATED"/>
    <property type="match status" value="1"/>
</dbReference>
<organism evidence="3 4">
    <name type="scientific">Parathalassolituus penaei</name>
    <dbReference type="NCBI Taxonomy" id="2997323"/>
    <lineage>
        <taxon>Bacteria</taxon>
        <taxon>Pseudomonadati</taxon>
        <taxon>Pseudomonadota</taxon>
        <taxon>Gammaproteobacteria</taxon>
        <taxon>Oceanospirillales</taxon>
        <taxon>Oceanospirillaceae</taxon>
        <taxon>Parathalassolituus</taxon>
    </lineage>
</organism>
<evidence type="ECO:0000259" key="2">
    <source>
        <dbReference type="Pfam" id="PF13439"/>
    </source>
</evidence>
<dbReference type="AlphaFoldDB" id="A0A9X3EG80"/>
<gene>
    <name evidence="3" type="ORF">OUO13_17335</name>
</gene>
<dbReference type="InterPro" id="IPR028098">
    <property type="entry name" value="Glyco_trans_4-like_N"/>
</dbReference>
<proteinExistence type="predicted"/>
<dbReference type="GO" id="GO:0009103">
    <property type="term" value="P:lipopolysaccharide biosynthetic process"/>
    <property type="evidence" value="ECO:0007669"/>
    <property type="project" value="TreeGrafter"/>
</dbReference>
<dbReference type="EC" id="2.4.-.-" evidence="3"/>
<dbReference type="Pfam" id="PF13439">
    <property type="entry name" value="Glyco_transf_4"/>
    <property type="match status" value="1"/>
</dbReference>
<keyword evidence="3" id="KW-0328">Glycosyltransferase</keyword>
<reference evidence="3" key="1">
    <citation type="submission" date="2022-11" db="EMBL/GenBank/DDBJ databases">
        <title>Parathalassolutuus dongxingensis gen. nov., sp. nov., a novel member of family Oceanospirillaceae isolated from a coastal shrimp pond in Guangxi, China.</title>
        <authorList>
            <person name="Chen H."/>
        </authorList>
    </citation>
    <scope>NUCLEOTIDE SEQUENCE</scope>
    <source>
        <strain evidence="3">G-43</strain>
    </source>
</reference>
<dbReference type="Proteomes" id="UP001150830">
    <property type="component" value="Unassembled WGS sequence"/>
</dbReference>
<sequence>MNISFFTPSISRASGGVGPAVISLANKLVRTKEIDSIYLKTLFDGSEVSVVPDVDIVVDFYSSIRAKDVGLSVSMILASLVESSDLTHSHGMWMATTMAHNLKHLVRSNPFILSPHGMLDPWILQRSAKKKKLARIAYENYSWRHAACFHALNESEADSIKSVVPGARIEVIPNGMDFGVSVPCKNFSGILNILFLGRLHEKKNLHALVSAVNSLPEYEYKRRPFVLSIAGWGDVFYQNKIESMIASGHPERFRFIGPVFGAEKEALINDSHAFLLPSFSEGLPVAILEAWANGLIVLKSEFCNLKEAFGASAALDCGTTEASILAAIRNLTEMTPSELNRMSAKGFDYACSRYSWDLVTGQFISLYREILK</sequence>
<evidence type="ECO:0000313" key="4">
    <source>
        <dbReference type="Proteomes" id="UP001150830"/>
    </source>
</evidence>